<protein>
    <submittedName>
        <fullName evidence="1">Uncharacterized protein</fullName>
    </submittedName>
</protein>
<evidence type="ECO:0000313" key="2">
    <source>
        <dbReference type="Proteomes" id="UP000297245"/>
    </source>
</evidence>
<organism evidence="1 2">
    <name type="scientific">Dendrothele bispora (strain CBS 962.96)</name>
    <dbReference type="NCBI Taxonomy" id="1314807"/>
    <lineage>
        <taxon>Eukaryota</taxon>
        <taxon>Fungi</taxon>
        <taxon>Dikarya</taxon>
        <taxon>Basidiomycota</taxon>
        <taxon>Agaricomycotina</taxon>
        <taxon>Agaricomycetes</taxon>
        <taxon>Agaricomycetidae</taxon>
        <taxon>Agaricales</taxon>
        <taxon>Agaricales incertae sedis</taxon>
        <taxon>Dendrothele</taxon>
    </lineage>
</organism>
<keyword evidence="2" id="KW-1185">Reference proteome</keyword>
<dbReference type="AlphaFoldDB" id="A0A4S8L2Q4"/>
<gene>
    <name evidence="1" type="ORF">K435DRAFT_784506</name>
</gene>
<dbReference type="EMBL" id="ML179711">
    <property type="protein sequence ID" value="THU82737.1"/>
    <property type="molecule type" value="Genomic_DNA"/>
</dbReference>
<accession>A0A4S8L2Q4</accession>
<sequence>MHMVLACFWALVFGGSILNFFIMHSTNPVIVEQRTCTQTDIKSFYSMEEEEEEEEPALGTQLGYGRVARNTHGINVCRAGLDTVKLGYHP</sequence>
<dbReference type="Proteomes" id="UP000297245">
    <property type="component" value="Unassembled WGS sequence"/>
</dbReference>
<dbReference type="OrthoDB" id="3038990at2759"/>
<evidence type="ECO:0000313" key="1">
    <source>
        <dbReference type="EMBL" id="THU82737.1"/>
    </source>
</evidence>
<reference evidence="1 2" key="1">
    <citation type="journal article" date="2019" name="Nat. Ecol. Evol.">
        <title>Megaphylogeny resolves global patterns of mushroom evolution.</title>
        <authorList>
            <person name="Varga T."/>
            <person name="Krizsan K."/>
            <person name="Foldi C."/>
            <person name="Dima B."/>
            <person name="Sanchez-Garcia M."/>
            <person name="Sanchez-Ramirez S."/>
            <person name="Szollosi G.J."/>
            <person name="Szarkandi J.G."/>
            <person name="Papp V."/>
            <person name="Albert L."/>
            <person name="Andreopoulos W."/>
            <person name="Angelini C."/>
            <person name="Antonin V."/>
            <person name="Barry K.W."/>
            <person name="Bougher N.L."/>
            <person name="Buchanan P."/>
            <person name="Buyck B."/>
            <person name="Bense V."/>
            <person name="Catcheside P."/>
            <person name="Chovatia M."/>
            <person name="Cooper J."/>
            <person name="Damon W."/>
            <person name="Desjardin D."/>
            <person name="Finy P."/>
            <person name="Geml J."/>
            <person name="Haridas S."/>
            <person name="Hughes K."/>
            <person name="Justo A."/>
            <person name="Karasinski D."/>
            <person name="Kautmanova I."/>
            <person name="Kiss B."/>
            <person name="Kocsube S."/>
            <person name="Kotiranta H."/>
            <person name="LaButti K.M."/>
            <person name="Lechner B.E."/>
            <person name="Liimatainen K."/>
            <person name="Lipzen A."/>
            <person name="Lukacs Z."/>
            <person name="Mihaltcheva S."/>
            <person name="Morgado L.N."/>
            <person name="Niskanen T."/>
            <person name="Noordeloos M.E."/>
            <person name="Ohm R.A."/>
            <person name="Ortiz-Santana B."/>
            <person name="Ovrebo C."/>
            <person name="Racz N."/>
            <person name="Riley R."/>
            <person name="Savchenko A."/>
            <person name="Shiryaev A."/>
            <person name="Soop K."/>
            <person name="Spirin V."/>
            <person name="Szebenyi C."/>
            <person name="Tomsovsky M."/>
            <person name="Tulloss R.E."/>
            <person name="Uehling J."/>
            <person name="Grigoriev I.V."/>
            <person name="Vagvolgyi C."/>
            <person name="Papp T."/>
            <person name="Martin F.M."/>
            <person name="Miettinen O."/>
            <person name="Hibbett D.S."/>
            <person name="Nagy L.G."/>
        </authorList>
    </citation>
    <scope>NUCLEOTIDE SEQUENCE [LARGE SCALE GENOMIC DNA]</scope>
    <source>
        <strain evidence="1 2">CBS 962.96</strain>
    </source>
</reference>
<proteinExistence type="predicted"/>
<name>A0A4S8L2Q4_DENBC</name>